<evidence type="ECO:0000313" key="6">
    <source>
        <dbReference type="Proteomes" id="UP000075635"/>
    </source>
</evidence>
<sequence>MGQAWGFERHHALGHGTKALFYGRPGTGKTLAADVLASELGMPLYRVDLSRIVSKWIGETEQNLGRIFDEARQSYAILFFDEADSLFSRRTAVQSSTDRYANMEVNYLLQKVDEHDGVIILATNLKAHMDEAFSRRLHHVVEFPEPDALAREQIWRLSIPEEAPVDAEIDFARLAERFEISGGAIRNAVLGAAYHAAAAGSPIDMTHIAGALRAEYAKMDRLCPQAEFNRLTSRG</sequence>
<organism evidence="5 6">
    <name type="scientific">Sorangium cellulosum</name>
    <name type="common">Polyangium cellulosum</name>
    <dbReference type="NCBI Taxonomy" id="56"/>
    <lineage>
        <taxon>Bacteria</taxon>
        <taxon>Pseudomonadati</taxon>
        <taxon>Myxococcota</taxon>
        <taxon>Polyangia</taxon>
        <taxon>Polyangiales</taxon>
        <taxon>Polyangiaceae</taxon>
        <taxon>Sorangium</taxon>
    </lineage>
</organism>
<protein>
    <recommendedName>
        <fullName evidence="4">AAA+ ATPase domain-containing protein</fullName>
    </recommendedName>
</protein>
<keyword evidence="2" id="KW-0547">Nucleotide-binding</keyword>
<evidence type="ECO:0000313" key="5">
    <source>
        <dbReference type="EMBL" id="KYF92000.1"/>
    </source>
</evidence>
<dbReference type="AlphaFoldDB" id="A0A150SI11"/>
<dbReference type="CDD" id="cd19481">
    <property type="entry name" value="RecA-like_protease"/>
    <property type="match status" value="1"/>
</dbReference>
<dbReference type="EMBL" id="JEMB01000963">
    <property type="protein sequence ID" value="KYF92000.1"/>
    <property type="molecule type" value="Genomic_DNA"/>
</dbReference>
<comment type="similarity">
    <text evidence="1">Belongs to the AAA ATPase family.</text>
</comment>
<evidence type="ECO:0000256" key="3">
    <source>
        <dbReference type="ARBA" id="ARBA00022840"/>
    </source>
</evidence>
<dbReference type="Proteomes" id="UP000075635">
    <property type="component" value="Unassembled WGS sequence"/>
</dbReference>
<dbReference type="Gene3D" id="3.40.50.300">
    <property type="entry name" value="P-loop containing nucleotide triphosphate hydrolases"/>
    <property type="match status" value="1"/>
</dbReference>
<dbReference type="InterPro" id="IPR003959">
    <property type="entry name" value="ATPase_AAA_core"/>
</dbReference>
<dbReference type="InterPro" id="IPR027417">
    <property type="entry name" value="P-loop_NTPase"/>
</dbReference>
<keyword evidence="3" id="KW-0067">ATP-binding</keyword>
<proteinExistence type="inferred from homology"/>
<dbReference type="SUPFAM" id="SSF52540">
    <property type="entry name" value="P-loop containing nucleoside triphosphate hydrolases"/>
    <property type="match status" value="1"/>
</dbReference>
<dbReference type="PANTHER" id="PTHR23073">
    <property type="entry name" value="26S PROTEASOME REGULATORY SUBUNIT"/>
    <property type="match status" value="1"/>
</dbReference>
<gene>
    <name evidence="5" type="ORF">BE17_03745</name>
</gene>
<name>A0A150SI11_SORCE</name>
<accession>A0A150SI11</accession>
<dbReference type="GO" id="GO:0005524">
    <property type="term" value="F:ATP binding"/>
    <property type="evidence" value="ECO:0007669"/>
    <property type="project" value="UniProtKB-KW"/>
</dbReference>
<dbReference type="InterPro" id="IPR050221">
    <property type="entry name" value="26S_Proteasome_ATPase"/>
</dbReference>
<reference evidence="5 6" key="1">
    <citation type="submission" date="2014-02" db="EMBL/GenBank/DDBJ databases">
        <title>The small core and large imbalanced accessory genome model reveals a collaborative survival strategy of Sorangium cellulosum strains in nature.</title>
        <authorList>
            <person name="Han K."/>
            <person name="Peng R."/>
            <person name="Blom J."/>
            <person name="Li Y.-Z."/>
        </authorList>
    </citation>
    <scope>NUCLEOTIDE SEQUENCE [LARGE SCALE GENOMIC DNA]</scope>
    <source>
        <strain evidence="5 6">So0011-07</strain>
    </source>
</reference>
<evidence type="ECO:0000256" key="1">
    <source>
        <dbReference type="ARBA" id="ARBA00006914"/>
    </source>
</evidence>
<dbReference type="InterPro" id="IPR003593">
    <property type="entry name" value="AAA+_ATPase"/>
</dbReference>
<evidence type="ECO:0000259" key="4">
    <source>
        <dbReference type="SMART" id="SM00382"/>
    </source>
</evidence>
<dbReference type="GO" id="GO:0016887">
    <property type="term" value="F:ATP hydrolysis activity"/>
    <property type="evidence" value="ECO:0007669"/>
    <property type="project" value="InterPro"/>
</dbReference>
<feature type="domain" description="AAA+ ATPase" evidence="4">
    <location>
        <begin position="15"/>
        <end position="143"/>
    </location>
</feature>
<evidence type="ECO:0000256" key="2">
    <source>
        <dbReference type="ARBA" id="ARBA00022741"/>
    </source>
</evidence>
<dbReference type="Pfam" id="PF00004">
    <property type="entry name" value="AAA"/>
    <property type="match status" value="1"/>
</dbReference>
<comment type="caution">
    <text evidence="5">The sequence shown here is derived from an EMBL/GenBank/DDBJ whole genome shotgun (WGS) entry which is preliminary data.</text>
</comment>
<dbReference type="SMART" id="SM00382">
    <property type="entry name" value="AAA"/>
    <property type="match status" value="1"/>
</dbReference>